<dbReference type="RefSeq" id="XP_022337473.1">
    <property type="nucleotide sequence ID" value="XM_022481765.1"/>
</dbReference>
<evidence type="ECO:0000313" key="15">
    <source>
        <dbReference type="RefSeq" id="XP_022337470.1"/>
    </source>
</evidence>
<evidence type="ECO:0000256" key="7">
    <source>
        <dbReference type="ARBA" id="ARBA00023295"/>
    </source>
</evidence>
<dbReference type="InterPro" id="IPR025705">
    <property type="entry name" value="Beta_hexosaminidase_sua/sub"/>
</dbReference>
<dbReference type="GO" id="GO:0006689">
    <property type="term" value="P:ganglioside catabolic process"/>
    <property type="evidence" value="ECO:0007669"/>
    <property type="project" value="TreeGrafter"/>
</dbReference>
<dbReference type="GO" id="GO:0016020">
    <property type="term" value="C:membrane"/>
    <property type="evidence" value="ECO:0007669"/>
    <property type="project" value="TreeGrafter"/>
</dbReference>
<dbReference type="InterPro" id="IPR029019">
    <property type="entry name" value="HEX_eukaryotic_N"/>
</dbReference>
<dbReference type="SUPFAM" id="SSF51445">
    <property type="entry name" value="(Trans)glycosidases"/>
    <property type="match status" value="1"/>
</dbReference>
<sequence length="996" mass="113764">MKLFCHLACGILLLLTVSCDPVPQGQVNALQGGEDQKGLSGIHDTGLNKVNNDQKLANQAIASATKSPKRRKRKKHRNVAANNVVVPKENIPNVLGKTAKPAEKDPVFNVQDIVKKAKEDSLKETTKNPGVPQMRMNGAGQPQKVEGIPVQAFTAEAKAGNVGGGNVNYNQNLGVVNQNNGLQNHDSQQNAKLPEPGNVQVVNANSVDQVANNLNKAHQEIGQGNVQSNNIQNQPQVETYNNNNNIVNNNNVNNMQVNNNNNFNNNNNNNNNYNNFNNNNNGFGQPAVNSDNQRLQGMKDSLKIVWDWSDFLINYEQYVMPEQKNRRAPQATTGEPWPLPQYYVAKATKVYKIDKEKFRFNIIKESCDIIQKAVERYRDMILEDTIMEMYNNLQHAQGTSIHDISQKYNDDTYVKAPVISVVNVKIRRPCTKFPNDQMDESYDVFVKKTGSYIWANEVWGALRGLETFSQLVFRGTDNMLYIKDTVINDYPRFPHRGIHIDSSRHFIFKEVIYDVLEGMAQNKMNVMHWHIVDDQSFPYQSKAFPELSEKGAYHPSFVYTPEDIADIIEYARMRGIRVMPEFDTPGHTYSWGLSHPEHLTQCYQGAHPVSGYLGPLDPSKNSTYRFLKTFFNEVLHVFEDQYIHLGGDEVPMTCWSSNPDVLKLLNQLNGKPNEPINLQNVDPYMYSYDIRKVLEFYEQRLTQDLKDLGRNRKNGVRMVMWQEIMNNNIQLPNDTIIQIWQGDMGDVQRAIDMGYHALYSTCWYLDLIEYGTKWPKYYTCDPADSSMGYQIDEKKVLGGEAALWAEYIDNENLISTLWPRASAPAERLWSSKDVRDVEAAGKRLQEHRCRMLSRGLTVGQISGPDYCLRRGHRRDGERVHNCTGDRCNLVQIEKFNFHVQQRGRGMAECNQMLAQGGSVVTALVLILVLGAVIFSLKMSGTRIVHLKVCRNRSIFLSFILLIVIYFMCYTSLWMQVQEFRGSFEKRIKSYSDHRYN</sequence>
<evidence type="ECO:0000256" key="8">
    <source>
        <dbReference type="PIRSR" id="PIRSR625705-1"/>
    </source>
</evidence>
<dbReference type="AlphaFoldDB" id="A0A8B8ED61"/>
<dbReference type="PANTHER" id="PTHR22600:SF21">
    <property type="entry name" value="BETA-HEXOSAMINIDASE A"/>
    <property type="match status" value="1"/>
</dbReference>
<feature type="domain" description="Glycoside hydrolase family 20 catalytic" evidence="11">
    <location>
        <begin position="493"/>
        <end position="831"/>
    </location>
</feature>
<keyword evidence="13" id="KW-1185">Reference proteome</keyword>
<evidence type="ECO:0000313" key="13">
    <source>
        <dbReference type="Proteomes" id="UP000694844"/>
    </source>
</evidence>
<feature type="chain" id="PRO_5044666432" description="beta-N-acetylhexosaminidase" evidence="10">
    <location>
        <begin position="20"/>
        <end position="996"/>
    </location>
</feature>
<feature type="signal peptide" evidence="10">
    <location>
        <begin position="1"/>
        <end position="19"/>
    </location>
</feature>
<dbReference type="RefSeq" id="XP_022337475.1">
    <property type="nucleotide sequence ID" value="XM_022481767.1"/>
</dbReference>
<evidence type="ECO:0000313" key="23">
    <source>
        <dbReference type="RefSeq" id="XP_022337478.1"/>
    </source>
</evidence>
<proteinExistence type="inferred from homology"/>
<dbReference type="RefSeq" id="XP_022337471.1">
    <property type="nucleotide sequence ID" value="XM_022481763.1"/>
</dbReference>
<evidence type="ECO:0000313" key="21">
    <source>
        <dbReference type="RefSeq" id="XP_022337476.1"/>
    </source>
</evidence>
<evidence type="ECO:0000256" key="9">
    <source>
        <dbReference type="SAM" id="Phobius"/>
    </source>
</evidence>
<evidence type="ECO:0000259" key="11">
    <source>
        <dbReference type="Pfam" id="PF00728"/>
    </source>
</evidence>
<feature type="transmembrane region" description="Helical" evidence="9">
    <location>
        <begin position="954"/>
        <end position="974"/>
    </location>
</feature>
<feature type="active site" description="Proton donor" evidence="8">
    <location>
        <position position="649"/>
    </location>
</feature>
<dbReference type="Proteomes" id="UP000694844">
    <property type="component" value="Chromosome 5"/>
</dbReference>
<dbReference type="Pfam" id="PF14845">
    <property type="entry name" value="Glycohydro_20b2"/>
    <property type="match status" value="1"/>
</dbReference>
<name>A0A8B8ED61_CRAVI</name>
<comment type="similarity">
    <text evidence="2">Belongs to the glycosyl hydrolase 20 family.</text>
</comment>
<feature type="domain" description="Beta-hexosaminidase eukaryotic type N-terminal" evidence="12">
    <location>
        <begin position="336"/>
        <end position="471"/>
    </location>
</feature>
<evidence type="ECO:0000256" key="1">
    <source>
        <dbReference type="ARBA" id="ARBA00001231"/>
    </source>
</evidence>
<comment type="catalytic activity">
    <reaction evidence="1">
        <text>Hydrolysis of terminal non-reducing N-acetyl-D-hexosamine residues in N-acetyl-beta-D-hexosaminides.</text>
        <dbReference type="EC" id="3.2.1.52"/>
    </reaction>
</comment>
<dbReference type="RefSeq" id="XP_022337477.1">
    <property type="nucleotide sequence ID" value="XM_022481769.1"/>
</dbReference>
<dbReference type="InterPro" id="IPR015883">
    <property type="entry name" value="Glyco_hydro_20_cat"/>
</dbReference>
<evidence type="ECO:0000256" key="2">
    <source>
        <dbReference type="ARBA" id="ARBA00006285"/>
    </source>
</evidence>
<dbReference type="EC" id="3.2.1.52" evidence="3"/>
<dbReference type="RefSeq" id="XP_022337472.1">
    <property type="nucleotide sequence ID" value="XM_022481764.1"/>
</dbReference>
<dbReference type="InterPro" id="IPR017853">
    <property type="entry name" value="GH"/>
</dbReference>
<feature type="transmembrane region" description="Helical" evidence="9">
    <location>
        <begin position="912"/>
        <end position="934"/>
    </location>
</feature>
<keyword evidence="4 10" id="KW-0732">Signal</keyword>
<dbReference type="CDD" id="cd06562">
    <property type="entry name" value="GH20_HexA_HexB-like"/>
    <property type="match status" value="1"/>
</dbReference>
<keyword evidence="6" id="KW-0325">Glycoprotein</keyword>
<evidence type="ECO:0000313" key="20">
    <source>
        <dbReference type="RefSeq" id="XP_022337475.1"/>
    </source>
</evidence>
<protein>
    <recommendedName>
        <fullName evidence="3">beta-N-acetylhexosaminidase</fullName>
        <ecNumber evidence="3">3.2.1.52</ecNumber>
    </recommendedName>
</protein>
<dbReference type="FunFam" id="3.20.20.80:FF:000063">
    <property type="entry name" value="Beta-hexosaminidase"/>
    <property type="match status" value="1"/>
</dbReference>
<dbReference type="RefSeq" id="XP_022337469.1">
    <property type="nucleotide sequence ID" value="XM_022481761.1"/>
</dbReference>
<evidence type="ECO:0000256" key="5">
    <source>
        <dbReference type="ARBA" id="ARBA00022801"/>
    </source>
</evidence>
<organism evidence="13 23">
    <name type="scientific">Crassostrea virginica</name>
    <name type="common">Eastern oyster</name>
    <dbReference type="NCBI Taxonomy" id="6565"/>
    <lineage>
        <taxon>Eukaryota</taxon>
        <taxon>Metazoa</taxon>
        <taxon>Spiralia</taxon>
        <taxon>Lophotrochozoa</taxon>
        <taxon>Mollusca</taxon>
        <taxon>Bivalvia</taxon>
        <taxon>Autobranchia</taxon>
        <taxon>Pteriomorphia</taxon>
        <taxon>Ostreida</taxon>
        <taxon>Ostreoidea</taxon>
        <taxon>Ostreidae</taxon>
        <taxon>Crassostrea</taxon>
    </lineage>
</organism>
<keyword evidence="9" id="KW-0812">Transmembrane</keyword>
<dbReference type="PANTHER" id="PTHR22600">
    <property type="entry name" value="BETA-HEXOSAMINIDASE"/>
    <property type="match status" value="1"/>
</dbReference>
<dbReference type="PRINTS" id="PR00738">
    <property type="entry name" value="GLHYDRLASE20"/>
</dbReference>
<evidence type="ECO:0000313" key="17">
    <source>
        <dbReference type="RefSeq" id="XP_022337472.1"/>
    </source>
</evidence>
<dbReference type="GeneID" id="111133398"/>
<reference evidence="14 15" key="1">
    <citation type="submission" date="2025-04" db="UniProtKB">
        <authorList>
            <consortium name="RefSeq"/>
        </authorList>
    </citation>
    <scope>IDENTIFICATION</scope>
    <source>
        <tissue evidence="14 15">Whole sample</tissue>
    </source>
</reference>
<evidence type="ECO:0000313" key="19">
    <source>
        <dbReference type="RefSeq" id="XP_022337474.1"/>
    </source>
</evidence>
<evidence type="ECO:0000313" key="14">
    <source>
        <dbReference type="RefSeq" id="XP_022337469.1"/>
    </source>
</evidence>
<evidence type="ECO:0000256" key="6">
    <source>
        <dbReference type="ARBA" id="ARBA00023180"/>
    </source>
</evidence>
<keyword evidence="5" id="KW-0378">Hydrolase</keyword>
<keyword evidence="7" id="KW-0326">Glycosidase</keyword>
<dbReference type="RefSeq" id="XP_022337478.1">
    <property type="nucleotide sequence ID" value="XM_022481770.1"/>
</dbReference>
<dbReference type="InterPro" id="IPR029018">
    <property type="entry name" value="Hex-like_dom2"/>
</dbReference>
<gene>
    <name evidence="14 15 16 17 18 19 20 21 22 23" type="primary">LOC111133398</name>
</gene>
<evidence type="ECO:0000256" key="10">
    <source>
        <dbReference type="SAM" id="SignalP"/>
    </source>
</evidence>
<dbReference type="RefSeq" id="XP_022337474.1">
    <property type="nucleotide sequence ID" value="XM_022481766.1"/>
</dbReference>
<keyword evidence="9" id="KW-0472">Membrane</keyword>
<evidence type="ECO:0000313" key="16">
    <source>
        <dbReference type="RefSeq" id="XP_022337471.1"/>
    </source>
</evidence>
<dbReference type="RefSeq" id="XP_022337470.1">
    <property type="nucleotide sequence ID" value="XM_022481762.1"/>
</dbReference>
<dbReference type="GO" id="GO:0005764">
    <property type="term" value="C:lysosome"/>
    <property type="evidence" value="ECO:0007669"/>
    <property type="project" value="TreeGrafter"/>
</dbReference>
<evidence type="ECO:0000259" key="12">
    <source>
        <dbReference type="Pfam" id="PF14845"/>
    </source>
</evidence>
<evidence type="ECO:0000313" key="22">
    <source>
        <dbReference type="RefSeq" id="XP_022337477.1"/>
    </source>
</evidence>
<dbReference type="RefSeq" id="XP_022337476.1">
    <property type="nucleotide sequence ID" value="XM_022481768.1"/>
</dbReference>
<evidence type="ECO:0000256" key="4">
    <source>
        <dbReference type="ARBA" id="ARBA00022729"/>
    </source>
</evidence>
<accession>A0A8B8ED61</accession>
<evidence type="ECO:0000256" key="3">
    <source>
        <dbReference type="ARBA" id="ARBA00012663"/>
    </source>
</evidence>
<evidence type="ECO:0000313" key="18">
    <source>
        <dbReference type="RefSeq" id="XP_022337473.1"/>
    </source>
</evidence>
<dbReference type="KEGG" id="cvn:111133398"/>
<dbReference type="SUPFAM" id="SSF55545">
    <property type="entry name" value="beta-N-acetylhexosaminidase-like domain"/>
    <property type="match status" value="1"/>
</dbReference>
<keyword evidence="9" id="KW-1133">Transmembrane helix</keyword>
<dbReference type="Gene3D" id="3.20.20.80">
    <property type="entry name" value="Glycosidases"/>
    <property type="match status" value="1"/>
</dbReference>
<dbReference type="GO" id="GO:0030203">
    <property type="term" value="P:glycosaminoglycan metabolic process"/>
    <property type="evidence" value="ECO:0007669"/>
    <property type="project" value="TreeGrafter"/>
</dbReference>
<dbReference type="GO" id="GO:0005975">
    <property type="term" value="P:carbohydrate metabolic process"/>
    <property type="evidence" value="ECO:0007669"/>
    <property type="project" value="InterPro"/>
</dbReference>
<dbReference type="OrthoDB" id="428480at2759"/>
<dbReference type="Pfam" id="PF00728">
    <property type="entry name" value="Glyco_hydro_20"/>
    <property type="match status" value="1"/>
</dbReference>
<dbReference type="Gene3D" id="3.30.379.10">
    <property type="entry name" value="Chitobiase/beta-hexosaminidase domain 2-like"/>
    <property type="match status" value="1"/>
</dbReference>
<dbReference type="GO" id="GO:0004563">
    <property type="term" value="F:beta-N-acetylhexosaminidase activity"/>
    <property type="evidence" value="ECO:0007669"/>
    <property type="project" value="UniProtKB-EC"/>
</dbReference>
<dbReference type="PROSITE" id="PS51257">
    <property type="entry name" value="PROKAR_LIPOPROTEIN"/>
    <property type="match status" value="1"/>
</dbReference>